<evidence type="ECO:0000313" key="1">
    <source>
        <dbReference type="EMBL" id="CAB4135998.1"/>
    </source>
</evidence>
<gene>
    <name evidence="1" type="ORF">UFOVP295_19</name>
</gene>
<organism evidence="1">
    <name type="scientific">uncultured Caudovirales phage</name>
    <dbReference type="NCBI Taxonomy" id="2100421"/>
    <lineage>
        <taxon>Viruses</taxon>
        <taxon>Duplodnaviria</taxon>
        <taxon>Heunggongvirae</taxon>
        <taxon>Uroviricota</taxon>
        <taxon>Caudoviricetes</taxon>
        <taxon>Peduoviridae</taxon>
        <taxon>Maltschvirus</taxon>
        <taxon>Maltschvirus maltsch</taxon>
    </lineage>
</organism>
<proteinExistence type="predicted"/>
<dbReference type="EMBL" id="LR796312">
    <property type="protein sequence ID" value="CAB4135998.1"/>
    <property type="molecule type" value="Genomic_DNA"/>
</dbReference>
<accession>A0A6J5LNR2</accession>
<sequence length="422" mass="44372">MAFALTWKIEFGDCTGLTDITSSVQSLSITANAQLGAMGRSTAAVTIENFDGAFTPGGSGVYASTDWFSKALVITSTSGANTGTSFVGIITDFDIRDVNAKESYVTISGVDWLSVAGRSTTGTTSSQTVTIPAAFTSIVTGGTGFGGLPNRQTMGAVPFALCGYTVAQDSTSGINSQLTDNYGGIGTAFYLGDGINNIMIASGVATLFSTDYIRTTSKWTWAYTIQGPGNKTQNLTTYSAVGTGSALTSGQLPYVEIDTGFTLNTLINSAKVGTLGASDSSSIEKYGSRSVQFSTPGNASAAYNVIPATYWVTRYSTPRFIPTNITFSYSSLKSSAVDDGVAMLQFMRLLWPQYAFWNQMSVAYKGAGQSSEINYQTIGVEMTINATPSDTSISMQLLSAVDNLAFILDSSTMGILDTNRLG</sequence>
<protein>
    <submittedName>
        <fullName evidence="1">Uncharacterized protein</fullName>
    </submittedName>
</protein>
<reference evidence="1" key="1">
    <citation type="submission" date="2020-04" db="EMBL/GenBank/DDBJ databases">
        <authorList>
            <person name="Chiriac C."/>
            <person name="Salcher M."/>
            <person name="Ghai R."/>
            <person name="Kavagutti S V."/>
        </authorList>
    </citation>
    <scope>NUCLEOTIDE SEQUENCE</scope>
</reference>
<name>A0A6J5LNR2_9CAUD</name>